<dbReference type="Proteomes" id="UP001352263">
    <property type="component" value="Unassembled WGS sequence"/>
</dbReference>
<dbReference type="EMBL" id="JAWIIV010000032">
    <property type="protein sequence ID" value="MEC4722554.1"/>
    <property type="molecule type" value="Genomic_DNA"/>
</dbReference>
<comment type="caution">
    <text evidence="3">The sequence shown here is derived from an EMBL/GenBank/DDBJ whole genome shotgun (WGS) entry which is preliminary data.</text>
</comment>
<sequence>MSDLEENLSVVVLWIRCTFIVLCIYGGAMLLAGCQMLKQWLSRESPADGVREAPPATAATPGKLPGSA</sequence>
<evidence type="ECO:0000256" key="2">
    <source>
        <dbReference type="SAM" id="Phobius"/>
    </source>
</evidence>
<feature type="region of interest" description="Disordered" evidence="1">
    <location>
        <begin position="47"/>
        <end position="68"/>
    </location>
</feature>
<keyword evidence="2" id="KW-0472">Membrane</keyword>
<keyword evidence="2" id="KW-0812">Transmembrane</keyword>
<evidence type="ECO:0000313" key="4">
    <source>
        <dbReference type="Proteomes" id="UP001352263"/>
    </source>
</evidence>
<proteinExistence type="predicted"/>
<dbReference type="RefSeq" id="WP_326509225.1">
    <property type="nucleotide sequence ID" value="NZ_JAWIIV010000032.1"/>
</dbReference>
<gene>
    <name evidence="3" type="ORF">RY831_25640</name>
</gene>
<reference evidence="3 4" key="1">
    <citation type="submission" date="2023-10" db="EMBL/GenBank/DDBJ databases">
        <title>Noviherbaspirillum sp. CPCC 100848 genome assembly.</title>
        <authorList>
            <person name="Li X.Y."/>
            <person name="Fang X.M."/>
        </authorList>
    </citation>
    <scope>NUCLEOTIDE SEQUENCE [LARGE SCALE GENOMIC DNA]</scope>
    <source>
        <strain evidence="3 4">CPCC 100848</strain>
    </source>
</reference>
<evidence type="ECO:0000313" key="3">
    <source>
        <dbReference type="EMBL" id="MEC4722554.1"/>
    </source>
</evidence>
<organism evidence="3 4">
    <name type="scientific">Noviherbaspirillum album</name>
    <dbReference type="NCBI Taxonomy" id="3080276"/>
    <lineage>
        <taxon>Bacteria</taxon>
        <taxon>Pseudomonadati</taxon>
        <taxon>Pseudomonadota</taxon>
        <taxon>Betaproteobacteria</taxon>
        <taxon>Burkholderiales</taxon>
        <taxon>Oxalobacteraceae</taxon>
        <taxon>Noviherbaspirillum</taxon>
    </lineage>
</organism>
<feature type="transmembrane region" description="Helical" evidence="2">
    <location>
        <begin position="12"/>
        <end position="33"/>
    </location>
</feature>
<name>A0ABU6JFV3_9BURK</name>
<evidence type="ECO:0000256" key="1">
    <source>
        <dbReference type="SAM" id="MobiDB-lite"/>
    </source>
</evidence>
<keyword evidence="4" id="KW-1185">Reference proteome</keyword>
<protein>
    <submittedName>
        <fullName evidence="3">Uncharacterized protein</fullName>
    </submittedName>
</protein>
<accession>A0ABU6JFV3</accession>
<keyword evidence="2" id="KW-1133">Transmembrane helix</keyword>